<evidence type="ECO:0000256" key="2">
    <source>
        <dbReference type="SAM" id="Coils"/>
    </source>
</evidence>
<accession>A0ABX3CKF2</accession>
<evidence type="ECO:0000313" key="3">
    <source>
        <dbReference type="EMBL" id="OHX41367.1"/>
    </source>
</evidence>
<dbReference type="EMBL" id="MBRJ01000059">
    <property type="protein sequence ID" value="OHX41367.1"/>
    <property type="molecule type" value="Genomic_DNA"/>
</dbReference>
<dbReference type="Gene3D" id="3.40.50.300">
    <property type="entry name" value="P-loop containing nucleotide triphosphate hydrolases"/>
    <property type="match status" value="1"/>
</dbReference>
<dbReference type="RefSeq" id="WP_071159866.1">
    <property type="nucleotide sequence ID" value="NZ_MBRJ01000059.1"/>
</dbReference>
<dbReference type="PANTHER" id="PTHR30486">
    <property type="entry name" value="TWITCHING MOTILITY PROTEIN PILT"/>
    <property type="match status" value="1"/>
</dbReference>
<gene>
    <name evidence="3" type="ORF">BBV17_28635</name>
</gene>
<dbReference type="InterPro" id="IPR050921">
    <property type="entry name" value="T4SS_GSP_E_ATPase"/>
</dbReference>
<evidence type="ECO:0000313" key="4">
    <source>
        <dbReference type="Proteomes" id="UP000180194"/>
    </source>
</evidence>
<name>A0ABX3CKF2_9BACI</name>
<dbReference type="SUPFAM" id="SSF52540">
    <property type="entry name" value="P-loop containing nucleoside triphosphate hydrolases"/>
    <property type="match status" value="1"/>
</dbReference>
<sequence length="509" mass="58655">MSLLEKDLIEDKVGFKLDPVTPESLISEINNAASFDASEFVITNKKESMSDSFINANFPTLCRSIQSYIQRIVEDMLKSEMTEDGVEIHHGAISGNPNSIRIIKEHIEEYLTNNGLLNSNFPNYYPDLTEAIFQEVFGWGPLSVWRNDPESEKAKVVGQNIWFMKEGKWELQHFKFRSMTHIYDLFERIKMLNPENKLDRFQNTELESVTEDGIRVSIMVPGRTYQPVITLRRQTVTNYSFEKQAALGTLPKEAIEVFKILSILNLNQIIAGPPGTGKSTFLLTMLSESKDMHTAYIESRFEHFPNILFPKSPIIHIQGTQRDIEGELENTVFPALLRHDIEQVIAAEVRRVEVELYGSAGERGIQKLMGTFHSKFPENIPGILARLSIQHNQSNGLNYSDEYLRFAENLHFSITMEQLDEKNKIVSGVQFYELNEETWETQIVRIMAYDRKGDSWSFNSNIPERIKSIAKIYHESDVERLEILLKELEEKYPMKEELKRSIGLKASRS</sequence>
<dbReference type="Gene3D" id="3.30.450.380">
    <property type="match status" value="1"/>
</dbReference>
<dbReference type="InterPro" id="IPR027417">
    <property type="entry name" value="P-loop_NTPase"/>
</dbReference>
<feature type="coiled-coil region" evidence="2">
    <location>
        <begin position="471"/>
        <end position="498"/>
    </location>
</feature>
<keyword evidence="2" id="KW-0175">Coiled coil</keyword>
<protein>
    <recommendedName>
        <fullName evidence="5">Bacterial type II secretion system protein E domain-containing protein</fullName>
    </recommendedName>
</protein>
<dbReference type="Proteomes" id="UP000180194">
    <property type="component" value="Unassembled WGS sequence"/>
</dbReference>
<evidence type="ECO:0000256" key="1">
    <source>
        <dbReference type="ARBA" id="ARBA00006611"/>
    </source>
</evidence>
<comment type="caution">
    <text evidence="3">The sequence shown here is derived from an EMBL/GenBank/DDBJ whole genome shotgun (WGS) entry which is preliminary data.</text>
</comment>
<dbReference type="PANTHER" id="PTHR30486:SF6">
    <property type="entry name" value="TYPE IV PILUS RETRACTATION ATPASE PILT"/>
    <property type="match status" value="1"/>
</dbReference>
<proteinExistence type="inferred from homology"/>
<evidence type="ECO:0008006" key="5">
    <source>
        <dbReference type="Google" id="ProtNLM"/>
    </source>
</evidence>
<reference evidence="3 4" key="1">
    <citation type="submission" date="2016-07" db="EMBL/GenBank/DDBJ databases">
        <title>Bacillus oceanisediminis whole genome.</title>
        <authorList>
            <person name="Pal Y."/>
            <person name="Verma A."/>
            <person name="Mual P."/>
            <person name="Srinivasan K."/>
        </authorList>
    </citation>
    <scope>NUCLEOTIDE SEQUENCE [LARGE SCALE GENOMIC DNA]</scope>
    <source>
        <strain evidence="3 4">Bhandara28</strain>
    </source>
</reference>
<comment type="similarity">
    <text evidence="1">Belongs to the GSP E family.</text>
</comment>
<organism evidence="3 4">
    <name type="scientific">Cytobacillus oceanisediminis</name>
    <dbReference type="NCBI Taxonomy" id="665099"/>
    <lineage>
        <taxon>Bacteria</taxon>
        <taxon>Bacillati</taxon>
        <taxon>Bacillota</taxon>
        <taxon>Bacilli</taxon>
        <taxon>Bacillales</taxon>
        <taxon>Bacillaceae</taxon>
        <taxon>Cytobacillus</taxon>
    </lineage>
</organism>
<keyword evidence="4" id="KW-1185">Reference proteome</keyword>